<dbReference type="OrthoDB" id="5823761at2759"/>
<gene>
    <name evidence="1" type="ORF">MUK42_32665</name>
</gene>
<keyword evidence="2" id="KW-1185">Reference proteome</keyword>
<dbReference type="EMBL" id="CP097504">
    <property type="protein sequence ID" value="URD87051.1"/>
    <property type="molecule type" value="Genomic_DNA"/>
</dbReference>
<organism evidence="1 2">
    <name type="scientific">Musa troglodytarum</name>
    <name type="common">fe'i banana</name>
    <dbReference type="NCBI Taxonomy" id="320322"/>
    <lineage>
        <taxon>Eukaryota</taxon>
        <taxon>Viridiplantae</taxon>
        <taxon>Streptophyta</taxon>
        <taxon>Embryophyta</taxon>
        <taxon>Tracheophyta</taxon>
        <taxon>Spermatophyta</taxon>
        <taxon>Magnoliopsida</taxon>
        <taxon>Liliopsida</taxon>
        <taxon>Zingiberales</taxon>
        <taxon>Musaceae</taxon>
        <taxon>Musa</taxon>
    </lineage>
</organism>
<accession>A0A9E7F2Y2</accession>
<dbReference type="AlphaFoldDB" id="A0A9E7F2Y2"/>
<reference evidence="1" key="1">
    <citation type="submission" date="2022-05" db="EMBL/GenBank/DDBJ databases">
        <title>The Musa troglodytarum L. genome provides insights into the mechanism of non-climacteric behaviour and enrichment of carotenoids.</title>
        <authorList>
            <person name="Wang J."/>
        </authorList>
    </citation>
    <scope>NUCLEOTIDE SEQUENCE</scope>
    <source>
        <tissue evidence="1">Leaf</tissue>
    </source>
</reference>
<proteinExistence type="predicted"/>
<name>A0A9E7F2Y2_9LILI</name>
<evidence type="ECO:0000313" key="2">
    <source>
        <dbReference type="Proteomes" id="UP001055439"/>
    </source>
</evidence>
<protein>
    <submittedName>
        <fullName evidence="1">Uncharacterized protein</fullName>
    </submittedName>
</protein>
<evidence type="ECO:0000313" key="1">
    <source>
        <dbReference type="EMBL" id="URD87051.1"/>
    </source>
</evidence>
<dbReference type="Proteomes" id="UP001055439">
    <property type="component" value="Chromosome 2"/>
</dbReference>
<sequence>MRRANPLAHGRWVGVDFGVLRRALSARSTETGHLAVALRWKTDMFLVGGASNPGSDWVQWREFQKLAEPVQPNRVIGSAKGLRYKRSPRTFRSFGCLGKRGGGGGGRGVAIFPLDEGLDPLLDHGRIGQDARLQLLGDLCDEAIEIQHPLGFHDPDNGSIDLILPGFLHFLANLLLLRLLLCCRQHIHVRNTSKRPKAPLELNRSAELNSTRTHIWQVETFSPCFWPFPTVTTTSAVPSTWSGWPYCTGENLGSQGRAFPSFFINTLAGVEPSHDILGKLDICKHLFEFGGVPEKRHHFVEDDLYIILSAGSLRGFTECVVDVQRNEFWRSAVEIDKILERSTHSSLESLVVTEYTGDDLIILILLIQKPPNKVHRIPRAPCIRYQLLPCFPKIAYRRDAPGTSPEQAVQSAQVFILVTEKHTDEAGVHVDQSSHVFGNHLLLHDAKYFWFSSISQIVRGPLLLFPEPPLDHFKVPGFSLASSCSSPNLEL</sequence>